<dbReference type="Proteomes" id="UP000001357">
    <property type="component" value="Unassembled WGS sequence"/>
</dbReference>
<dbReference type="RefSeq" id="XP_001742463.1">
    <property type="nucleotide sequence ID" value="XM_001742411.1"/>
</dbReference>
<dbReference type="InParanoid" id="A9UNI8"/>
<reference evidence="2 3" key="1">
    <citation type="journal article" date="2008" name="Nature">
        <title>The genome of the choanoflagellate Monosiga brevicollis and the origin of metazoans.</title>
        <authorList>
            <consortium name="JGI Sequencing"/>
            <person name="King N."/>
            <person name="Westbrook M.J."/>
            <person name="Young S.L."/>
            <person name="Kuo A."/>
            <person name="Abedin M."/>
            <person name="Chapman J."/>
            <person name="Fairclough S."/>
            <person name="Hellsten U."/>
            <person name="Isogai Y."/>
            <person name="Letunic I."/>
            <person name="Marr M."/>
            <person name="Pincus D."/>
            <person name="Putnam N."/>
            <person name="Rokas A."/>
            <person name="Wright K.J."/>
            <person name="Zuzow R."/>
            <person name="Dirks W."/>
            <person name="Good M."/>
            <person name="Goodstein D."/>
            <person name="Lemons D."/>
            <person name="Li W."/>
            <person name="Lyons J.B."/>
            <person name="Morris A."/>
            <person name="Nichols S."/>
            <person name="Richter D.J."/>
            <person name="Salamov A."/>
            <person name="Bork P."/>
            <person name="Lim W.A."/>
            <person name="Manning G."/>
            <person name="Miller W.T."/>
            <person name="McGinnis W."/>
            <person name="Shapiro H."/>
            <person name="Tjian R."/>
            <person name="Grigoriev I.V."/>
            <person name="Rokhsar D."/>
        </authorList>
    </citation>
    <scope>NUCLEOTIDE SEQUENCE [LARGE SCALE GENOMIC DNA]</scope>
    <source>
        <strain evidence="3">MX1 / ATCC 50154</strain>
    </source>
</reference>
<name>A9UNI8_MONBE</name>
<proteinExistence type="predicted"/>
<feature type="region of interest" description="Disordered" evidence="1">
    <location>
        <begin position="76"/>
        <end position="126"/>
    </location>
</feature>
<feature type="region of interest" description="Disordered" evidence="1">
    <location>
        <begin position="238"/>
        <end position="311"/>
    </location>
</feature>
<feature type="compositionally biased region" description="Pro residues" evidence="1">
    <location>
        <begin position="300"/>
        <end position="311"/>
    </location>
</feature>
<feature type="compositionally biased region" description="Polar residues" evidence="1">
    <location>
        <begin position="439"/>
        <end position="454"/>
    </location>
</feature>
<feature type="region of interest" description="Disordered" evidence="1">
    <location>
        <begin position="437"/>
        <end position="490"/>
    </location>
</feature>
<feature type="compositionally biased region" description="Basic and acidic residues" evidence="1">
    <location>
        <begin position="112"/>
        <end position="122"/>
    </location>
</feature>
<feature type="compositionally biased region" description="Polar residues" evidence="1">
    <location>
        <begin position="282"/>
        <end position="296"/>
    </location>
</feature>
<dbReference type="KEGG" id="mbr:MONBRDRAFT_5470"/>
<evidence type="ECO:0008006" key="4">
    <source>
        <dbReference type="Google" id="ProtNLM"/>
    </source>
</evidence>
<organism evidence="2 3">
    <name type="scientific">Monosiga brevicollis</name>
    <name type="common">Choanoflagellate</name>
    <dbReference type="NCBI Taxonomy" id="81824"/>
    <lineage>
        <taxon>Eukaryota</taxon>
        <taxon>Choanoflagellata</taxon>
        <taxon>Craspedida</taxon>
        <taxon>Salpingoecidae</taxon>
        <taxon>Monosiga</taxon>
    </lineage>
</organism>
<gene>
    <name evidence="2" type="ORF">MONBRDRAFT_5470</name>
</gene>
<dbReference type="AlphaFoldDB" id="A9UNI8"/>
<protein>
    <recommendedName>
        <fullName evidence="4">TLDc domain-containing protein</fullName>
    </recommendedName>
</protein>
<evidence type="ECO:0000313" key="3">
    <source>
        <dbReference type="Proteomes" id="UP000001357"/>
    </source>
</evidence>
<evidence type="ECO:0000313" key="2">
    <source>
        <dbReference type="EMBL" id="EDQ92701.1"/>
    </source>
</evidence>
<dbReference type="GeneID" id="5887688"/>
<dbReference type="STRING" id="81824.A9UNI8"/>
<accession>A9UNI8</accession>
<dbReference type="Gene3D" id="1.25.40.420">
    <property type="match status" value="1"/>
</dbReference>
<evidence type="ECO:0000256" key="1">
    <source>
        <dbReference type="SAM" id="MobiDB-lite"/>
    </source>
</evidence>
<sequence>MAAAAAVEVGVVYRVERAFTSGADDEIDLKPSAKVMFVAVKACARIIKDQAPEGAFLMRIPDKRSEGYAISVKMGSRRGSMARRHNRQRAGLDQLFKNTERRDSGASSTQPLEREGSRRPDGVRSSPFVTTAEADALDHAKATGNMSLAAIAALAHKDGSYVTLAELQAITADTMTDHQLHCLCAGQSVFFERKTMREISKVVKAKARAELQARLDKRPNISIYEEARAWAMAQGDVTPQAVSAGEQDEFEPASEPPTRPGSAMSSGPAVVHGAGPTVAPSFLSSPEGSPPATTMATFHIPPPPSTPPPPNDNDVALSYGTPLVEVAPGLDAPRRTSFSWSMLANNAPTVRNTDSTSQDHVNPSAIEREEDVAIPPPPAFDDPSQDVDMYTDTVVPPRSEPLFLDARGDFDVFAMAYALDSSLPTMAPTPNDIAELSTVRRSSSYRPTSASTPRKPSGQRFGRRPSSIADPTEPADHGPSSMPDVHDNDLVLAPMPSRASLLEADLDARRRSQAGLRQRLKSSDDFVGRARWNTLSEREEEETRSHDAKAEASRTFEYVHLLCADSVKVRARRDLLQHTKATSPLHTASVDEVLHVESADSAAVKAVLDVMERLDANDLLPTPPDDQPLLVRVAHAWPLRLWPFCSEHGLALVQDAIIDTVVADLHVGNALYYFELASRLGLTEIQDAAQRLVETFPSVIFTQPGAFNVSEQCLARLVQSDLLALSEVAVWHLVTQWGLFHAGISRTDCLSPQVNWTTQSSSAEALGQDQHMRAVAVEGARDLLGLSDSAQDLLRQSLAGILGKLRLLVLEEAFCHEVVFASNLLGPELTQEVQDHHTGRVGLPVDHIYLRPRLGMHPFAQSAILSEEQGRMLHSWAGQPHLKWRRLFSAHAASVNPEDAGFAADDFNSLCGGRRPTYVVIEATNGLVFGGYTPCAWHVRDERHLPLAYAPLSVRSQGHRDAAYHVRLLNQAGLNSFLFSLVNTRQTAPQRAFAIDPGAAVRPAVHTGPHFGGASHLLPDLCVGNGCTETTG</sequence>
<dbReference type="EMBL" id="CH991543">
    <property type="protein sequence ID" value="EDQ92701.1"/>
    <property type="molecule type" value="Genomic_DNA"/>
</dbReference>
<keyword evidence="3" id="KW-1185">Reference proteome</keyword>